<evidence type="ECO:0000313" key="3">
    <source>
        <dbReference type="Proteomes" id="UP001054945"/>
    </source>
</evidence>
<accession>A0AAV4W2U4</accession>
<keyword evidence="3" id="KW-1185">Reference proteome</keyword>
<feature type="transmembrane region" description="Helical" evidence="1">
    <location>
        <begin position="41"/>
        <end position="63"/>
    </location>
</feature>
<reference evidence="2 3" key="1">
    <citation type="submission" date="2021-06" db="EMBL/GenBank/DDBJ databases">
        <title>Caerostris extrusa draft genome.</title>
        <authorList>
            <person name="Kono N."/>
            <person name="Arakawa K."/>
        </authorList>
    </citation>
    <scope>NUCLEOTIDE SEQUENCE [LARGE SCALE GENOMIC DNA]</scope>
</reference>
<gene>
    <name evidence="2" type="primary">SLC22A6</name>
    <name evidence="2" type="ORF">CEXT_164161</name>
</gene>
<name>A0AAV4W2U4_CAEEX</name>
<keyword evidence="1" id="KW-0812">Transmembrane</keyword>
<keyword evidence="1" id="KW-1133">Transmembrane helix</keyword>
<keyword evidence="1" id="KW-0472">Membrane</keyword>
<evidence type="ECO:0000256" key="1">
    <source>
        <dbReference type="SAM" id="Phobius"/>
    </source>
</evidence>
<proteinExistence type="predicted"/>
<comment type="caution">
    <text evidence="2">The sequence shown here is derived from an EMBL/GenBank/DDBJ whole genome shotgun (WGS) entry which is preliminary data.</text>
</comment>
<evidence type="ECO:0000313" key="2">
    <source>
        <dbReference type="EMBL" id="GIY76229.1"/>
    </source>
</evidence>
<protein>
    <submittedName>
        <fullName evidence="2">Solute carrier family 22 member 6</fullName>
    </submittedName>
</protein>
<dbReference type="Proteomes" id="UP001054945">
    <property type="component" value="Unassembled WGS sequence"/>
</dbReference>
<dbReference type="EMBL" id="BPLR01015451">
    <property type="protein sequence ID" value="GIY76229.1"/>
    <property type="molecule type" value="Genomic_DNA"/>
</dbReference>
<organism evidence="2 3">
    <name type="scientific">Caerostris extrusa</name>
    <name type="common">Bark spider</name>
    <name type="synonym">Caerostris bankana</name>
    <dbReference type="NCBI Taxonomy" id="172846"/>
    <lineage>
        <taxon>Eukaryota</taxon>
        <taxon>Metazoa</taxon>
        <taxon>Ecdysozoa</taxon>
        <taxon>Arthropoda</taxon>
        <taxon>Chelicerata</taxon>
        <taxon>Arachnida</taxon>
        <taxon>Araneae</taxon>
        <taxon>Araneomorphae</taxon>
        <taxon>Entelegynae</taxon>
        <taxon>Araneoidea</taxon>
        <taxon>Araneidae</taxon>
        <taxon>Caerostris</taxon>
    </lineage>
</organism>
<sequence length="153" mass="17451">MTRNLGISGSKELDIKKSDSVTKGWSSLMWWAASGPWQRRVFVVFWFVNMLGIFQNFSITFLAPNMDFRCVEPAPWQNNSSEDLAFDARCEVLQEDNTTVKCTRWEYDLSETSETIVRPGVRQGVAHLTLTTIRLHGRLPALSLLPLAWSRIG</sequence>
<dbReference type="AlphaFoldDB" id="A0AAV4W2U4"/>